<evidence type="ECO:0000256" key="2">
    <source>
        <dbReference type="ARBA" id="ARBA00022692"/>
    </source>
</evidence>
<evidence type="ECO:0000256" key="6">
    <source>
        <dbReference type="SAM" id="Phobius"/>
    </source>
</evidence>
<feature type="transmembrane region" description="Helical" evidence="6">
    <location>
        <begin position="486"/>
        <end position="506"/>
    </location>
</feature>
<evidence type="ECO:0000256" key="1">
    <source>
        <dbReference type="ARBA" id="ARBA00004141"/>
    </source>
</evidence>
<name>A0A7H8QN40_TALRU</name>
<feature type="transmembrane region" description="Helical" evidence="6">
    <location>
        <begin position="416"/>
        <end position="438"/>
    </location>
</feature>
<feature type="transmembrane region" description="Helical" evidence="6">
    <location>
        <begin position="313"/>
        <end position="333"/>
    </location>
</feature>
<dbReference type="InterPro" id="IPR011701">
    <property type="entry name" value="MFS"/>
</dbReference>
<feature type="region of interest" description="Disordered" evidence="5">
    <location>
        <begin position="51"/>
        <end position="76"/>
    </location>
</feature>
<feature type="transmembrane region" description="Helical" evidence="6">
    <location>
        <begin position="345"/>
        <end position="364"/>
    </location>
</feature>
<dbReference type="RefSeq" id="XP_035341477.1">
    <property type="nucleotide sequence ID" value="XM_035485584.1"/>
</dbReference>
<feature type="transmembrane region" description="Helical" evidence="6">
    <location>
        <begin position="288"/>
        <end position="307"/>
    </location>
</feature>
<feature type="transmembrane region" description="Helical" evidence="6">
    <location>
        <begin position="258"/>
        <end position="276"/>
    </location>
</feature>
<feature type="transmembrane region" description="Helical" evidence="6">
    <location>
        <begin position="627"/>
        <end position="652"/>
    </location>
</feature>
<dbReference type="EMBL" id="CP055898">
    <property type="protein sequence ID" value="QKX55298.1"/>
    <property type="molecule type" value="Genomic_DNA"/>
</dbReference>
<dbReference type="KEGG" id="trg:TRUGW13939_02390"/>
<keyword evidence="3 6" id="KW-1133">Transmembrane helix</keyword>
<keyword evidence="2 6" id="KW-0812">Transmembrane</keyword>
<dbReference type="CDD" id="cd17502">
    <property type="entry name" value="MFS_Azr1_MDR_like"/>
    <property type="match status" value="1"/>
</dbReference>
<keyword evidence="9" id="KW-1185">Reference proteome</keyword>
<protein>
    <recommendedName>
        <fullName evidence="7">Major facilitator superfamily (MFS) profile domain-containing protein</fullName>
    </recommendedName>
</protein>
<feature type="transmembrane region" description="Helical" evidence="6">
    <location>
        <begin position="709"/>
        <end position="729"/>
    </location>
</feature>
<feature type="transmembrane region" description="Helical" evidence="6">
    <location>
        <begin position="553"/>
        <end position="571"/>
    </location>
</feature>
<evidence type="ECO:0000256" key="5">
    <source>
        <dbReference type="SAM" id="MobiDB-lite"/>
    </source>
</evidence>
<sequence length="734" mass="80151">MISRPDSVLLWDESSPGAHVLSKSNSKRGNRLRIPEEPDYQITAESPVDRFGPRLRRWPTTSTTRRPSAPQVQWGGSTQCYSPIEGMQANFKSLTSSDFVNSYSHPEIYDEIRQDIPQLQIEGEIYSVDERMSQEQEQPKQQQHQQQPQPQPQPQQRIEPKVQADTTQALPSQPRHCYHDSMSSEESFEITSYSRTPKLPSVDMKTEEKVPYKHPPAWKVNLIMFALALTTFCTGWDNTMIATAIPRITDQFNSLNDIEWYGAAYLLANCSVQLIYGKLYHLHSIKWVYLTALCIFQVGSFICAIAPSSLALIIGRAIAGLGAAGLLSGSILIIRQLVRFNQRPIYMAGLASVSGVACLSGPIIGGAFTDYVSWRWCFYINLPFGLVACILLLVFYKPVQLPSSRQISFRTSLRFLDIEGTALLIPAIVSLLLALQWGGARYSWGSVQVIVLFIICGITLVGFVFVQTWKQELATIPPRVIRSRNVSAGFVFTFCFGAAVVVTTYYVPLWLQAIRNASAKDSGVMIYPLIVSMVLTTVIIAYLVTVIGYYTPFMILASILMSVGGGLLSTLNKNSSSAQYIGYQIIFGIGVGCGIQQSMVAIQAAIRGSGSRNSSSSSKSHNSTGNGSAVPMGTAIMTFAQTLGGAVFLAVAQSVFDNKLSSGIKAANIPGLSANAILNAGATELGNVVASDHMNTILHAYNAAIDSTFLVAAVVAAISILGALGMEWISIRQR</sequence>
<dbReference type="Gene3D" id="1.20.1250.20">
    <property type="entry name" value="MFS general substrate transporter like domains"/>
    <property type="match status" value="1"/>
</dbReference>
<evidence type="ECO:0000259" key="7">
    <source>
        <dbReference type="PROSITE" id="PS50850"/>
    </source>
</evidence>
<evidence type="ECO:0000313" key="8">
    <source>
        <dbReference type="EMBL" id="QKX55298.1"/>
    </source>
</evidence>
<organism evidence="8 9">
    <name type="scientific">Talaromyces rugulosus</name>
    <name type="common">Penicillium rugulosum</name>
    <dbReference type="NCBI Taxonomy" id="121627"/>
    <lineage>
        <taxon>Eukaryota</taxon>
        <taxon>Fungi</taxon>
        <taxon>Dikarya</taxon>
        <taxon>Ascomycota</taxon>
        <taxon>Pezizomycotina</taxon>
        <taxon>Eurotiomycetes</taxon>
        <taxon>Eurotiomycetidae</taxon>
        <taxon>Eurotiales</taxon>
        <taxon>Trichocomaceae</taxon>
        <taxon>Talaromyces</taxon>
        <taxon>Talaromyces sect. Islandici</taxon>
    </lineage>
</organism>
<proteinExistence type="predicted"/>
<dbReference type="Proteomes" id="UP000509510">
    <property type="component" value="Chromosome I"/>
</dbReference>
<evidence type="ECO:0000313" key="9">
    <source>
        <dbReference type="Proteomes" id="UP000509510"/>
    </source>
</evidence>
<evidence type="ECO:0000256" key="4">
    <source>
        <dbReference type="ARBA" id="ARBA00023136"/>
    </source>
</evidence>
<dbReference type="InterPro" id="IPR020846">
    <property type="entry name" value="MFS_dom"/>
</dbReference>
<dbReference type="GeneID" id="55989899"/>
<dbReference type="PANTHER" id="PTHR23501:SF199">
    <property type="entry name" value="MFS EFFLUX TRANSPORTER INPD-RELATED"/>
    <property type="match status" value="1"/>
</dbReference>
<feature type="transmembrane region" description="Helical" evidence="6">
    <location>
        <begin position="526"/>
        <end position="546"/>
    </location>
</feature>
<dbReference type="AlphaFoldDB" id="A0A7H8QN40"/>
<dbReference type="Gene3D" id="1.20.1720.10">
    <property type="entry name" value="Multidrug resistance protein D"/>
    <property type="match status" value="1"/>
</dbReference>
<reference evidence="9" key="1">
    <citation type="submission" date="2020-06" db="EMBL/GenBank/DDBJ databases">
        <title>A chromosome-scale genome assembly of Talaromyces rugulosus W13939.</title>
        <authorList>
            <person name="Wang B."/>
            <person name="Guo L."/>
            <person name="Ye K."/>
            <person name="Wang L."/>
        </authorList>
    </citation>
    <scope>NUCLEOTIDE SEQUENCE [LARGE SCALE GENOMIC DNA]</scope>
    <source>
        <strain evidence="9">W13939</strain>
    </source>
</reference>
<dbReference type="PROSITE" id="PS50850">
    <property type="entry name" value="MFS"/>
    <property type="match status" value="1"/>
</dbReference>
<feature type="domain" description="Major facilitator superfamily (MFS) profile" evidence="7">
    <location>
        <begin position="223"/>
        <end position="731"/>
    </location>
</feature>
<dbReference type="InterPro" id="IPR036259">
    <property type="entry name" value="MFS_trans_sf"/>
</dbReference>
<feature type="compositionally biased region" description="Low complexity" evidence="5">
    <location>
        <begin position="58"/>
        <end position="70"/>
    </location>
</feature>
<accession>A0A7H8QN40</accession>
<dbReference type="PANTHER" id="PTHR23501">
    <property type="entry name" value="MAJOR FACILITATOR SUPERFAMILY"/>
    <property type="match status" value="1"/>
</dbReference>
<evidence type="ECO:0000256" key="3">
    <source>
        <dbReference type="ARBA" id="ARBA00022989"/>
    </source>
</evidence>
<feature type="transmembrane region" description="Helical" evidence="6">
    <location>
        <begin position="222"/>
        <end position="246"/>
    </location>
</feature>
<feature type="compositionally biased region" description="Low complexity" evidence="5">
    <location>
        <begin position="139"/>
        <end position="148"/>
    </location>
</feature>
<dbReference type="GO" id="GO:0022857">
    <property type="term" value="F:transmembrane transporter activity"/>
    <property type="evidence" value="ECO:0007669"/>
    <property type="project" value="InterPro"/>
</dbReference>
<feature type="transmembrane region" description="Helical" evidence="6">
    <location>
        <begin position="444"/>
        <end position="466"/>
    </location>
</feature>
<feature type="transmembrane region" description="Helical" evidence="6">
    <location>
        <begin position="583"/>
        <end position="606"/>
    </location>
</feature>
<feature type="region of interest" description="Disordered" evidence="5">
    <location>
        <begin position="131"/>
        <end position="181"/>
    </location>
</feature>
<dbReference type="SUPFAM" id="SSF103473">
    <property type="entry name" value="MFS general substrate transporter"/>
    <property type="match status" value="1"/>
</dbReference>
<keyword evidence="4 6" id="KW-0472">Membrane</keyword>
<dbReference type="Pfam" id="PF07690">
    <property type="entry name" value="MFS_1"/>
    <property type="match status" value="1"/>
</dbReference>
<dbReference type="OrthoDB" id="2147446at2759"/>
<feature type="transmembrane region" description="Helical" evidence="6">
    <location>
        <begin position="376"/>
        <end position="396"/>
    </location>
</feature>
<dbReference type="GO" id="GO:0005886">
    <property type="term" value="C:plasma membrane"/>
    <property type="evidence" value="ECO:0007669"/>
    <property type="project" value="TreeGrafter"/>
</dbReference>
<gene>
    <name evidence="8" type="ORF">TRUGW13939_02390</name>
</gene>
<comment type="subcellular location">
    <subcellularLocation>
        <location evidence="1">Membrane</location>
        <topology evidence="1">Multi-pass membrane protein</topology>
    </subcellularLocation>
</comment>